<gene>
    <name evidence="1" type="ORF">jhhlp_003402</name>
</gene>
<evidence type="ECO:0000313" key="2">
    <source>
        <dbReference type="Proteomes" id="UP000233524"/>
    </source>
</evidence>
<evidence type="ECO:0000313" key="1">
    <source>
        <dbReference type="EMBL" id="PKS08793.1"/>
    </source>
</evidence>
<sequence>MDTAMEDVGRVPADISPLANLEPATVPTLDGWIESLMNCKQLSELDVQRLCEKVRFPTC</sequence>
<dbReference type="OrthoDB" id="4540546at2759"/>
<dbReference type="EMBL" id="NLAX01000010">
    <property type="protein sequence ID" value="PKS08793.1"/>
    <property type="molecule type" value="Genomic_DNA"/>
</dbReference>
<reference evidence="1 2" key="1">
    <citation type="journal article" date="2017" name="G3 (Bethesda)">
        <title>First Draft Genome Sequence of the Pathogenic Fungus Lomentospora prolificans (Formerly Scedosporium prolificans).</title>
        <authorList>
            <person name="Luo R."/>
            <person name="Zimin A."/>
            <person name="Workman R."/>
            <person name="Fan Y."/>
            <person name="Pertea G."/>
            <person name="Grossman N."/>
            <person name="Wear M.P."/>
            <person name="Jia B."/>
            <person name="Miller H."/>
            <person name="Casadevall A."/>
            <person name="Timp W."/>
            <person name="Zhang S.X."/>
            <person name="Salzberg S.L."/>
        </authorList>
    </citation>
    <scope>NUCLEOTIDE SEQUENCE [LARGE SCALE GENOMIC DNA]</scope>
    <source>
        <strain evidence="1 2">JHH-5317</strain>
    </source>
</reference>
<dbReference type="VEuPathDB" id="FungiDB:jhhlp_003402"/>
<proteinExistence type="predicted"/>
<dbReference type="AlphaFoldDB" id="A0A2N3N8M2"/>
<protein>
    <submittedName>
        <fullName evidence="1">Uncharacterized protein</fullName>
    </submittedName>
</protein>
<dbReference type="InParanoid" id="A0A2N3N8M2"/>
<comment type="caution">
    <text evidence="1">The sequence shown here is derived from an EMBL/GenBank/DDBJ whole genome shotgun (WGS) entry which is preliminary data.</text>
</comment>
<name>A0A2N3N8M2_9PEZI</name>
<organism evidence="1 2">
    <name type="scientific">Lomentospora prolificans</name>
    <dbReference type="NCBI Taxonomy" id="41688"/>
    <lineage>
        <taxon>Eukaryota</taxon>
        <taxon>Fungi</taxon>
        <taxon>Dikarya</taxon>
        <taxon>Ascomycota</taxon>
        <taxon>Pezizomycotina</taxon>
        <taxon>Sordariomycetes</taxon>
        <taxon>Hypocreomycetidae</taxon>
        <taxon>Microascales</taxon>
        <taxon>Microascaceae</taxon>
        <taxon>Lomentospora</taxon>
    </lineage>
</organism>
<keyword evidence="2" id="KW-1185">Reference proteome</keyword>
<dbReference type="STRING" id="41688.A0A2N3N8M2"/>
<accession>A0A2N3N8M2</accession>
<dbReference type="Proteomes" id="UP000233524">
    <property type="component" value="Unassembled WGS sequence"/>
</dbReference>